<keyword evidence="3" id="KW-0548">Nucleotidyltransferase</keyword>
<evidence type="ECO:0000256" key="3">
    <source>
        <dbReference type="ARBA" id="ARBA00022695"/>
    </source>
</evidence>
<keyword evidence="7" id="KW-0378">Hydrolase</keyword>
<evidence type="ECO:0000256" key="1">
    <source>
        <dbReference type="ARBA" id="ARBA00022670"/>
    </source>
</evidence>
<keyword evidence="12" id="KW-1185">Reference proteome</keyword>
<keyword evidence="8" id="KW-0695">RNA-directed DNA polymerase</keyword>
<dbReference type="SUPFAM" id="SSF56672">
    <property type="entry name" value="DNA/RNA polymerases"/>
    <property type="match status" value="1"/>
</dbReference>
<reference evidence="12" key="1">
    <citation type="submission" date="2017-03" db="EMBL/GenBank/DDBJ databases">
        <title>Phytopthora megakarya and P. palmivora, two closely related causual agents of cacao black pod achieved similar genome size and gene model numbers by different mechanisms.</title>
        <authorList>
            <person name="Ali S."/>
            <person name="Shao J."/>
            <person name="Larry D.J."/>
            <person name="Kronmiller B."/>
            <person name="Shen D."/>
            <person name="Strem M.D."/>
            <person name="Melnick R.L."/>
            <person name="Guiltinan M.J."/>
            <person name="Tyler B.M."/>
            <person name="Meinhardt L.W."/>
            <person name="Bailey B.A."/>
        </authorList>
    </citation>
    <scope>NUCLEOTIDE SEQUENCE [LARGE SCALE GENOMIC DNA]</scope>
    <source>
        <strain evidence="12">zdho120</strain>
    </source>
</reference>
<evidence type="ECO:0000259" key="10">
    <source>
        <dbReference type="Pfam" id="PF17917"/>
    </source>
</evidence>
<evidence type="ECO:0000256" key="8">
    <source>
        <dbReference type="ARBA" id="ARBA00022918"/>
    </source>
</evidence>
<dbReference type="GO" id="GO:0004190">
    <property type="term" value="F:aspartic-type endopeptidase activity"/>
    <property type="evidence" value="ECO:0007669"/>
    <property type="project" value="UniProtKB-KW"/>
</dbReference>
<dbReference type="InterPro" id="IPR043128">
    <property type="entry name" value="Rev_trsase/Diguanyl_cyclase"/>
</dbReference>
<keyword evidence="1" id="KW-0645">Protease</keyword>
<protein>
    <recommendedName>
        <fullName evidence="13">Reverse transcriptase domain-containing protein</fullName>
    </recommendedName>
</protein>
<dbReference type="InterPro" id="IPR041373">
    <property type="entry name" value="RT_RNaseH"/>
</dbReference>
<evidence type="ECO:0000313" key="11">
    <source>
        <dbReference type="EMBL" id="OWZ02462.1"/>
    </source>
</evidence>
<evidence type="ECO:0000256" key="5">
    <source>
        <dbReference type="ARBA" id="ARBA00022750"/>
    </source>
</evidence>
<dbReference type="InterPro" id="IPR043502">
    <property type="entry name" value="DNA/RNA_pol_sf"/>
</dbReference>
<proteinExistence type="predicted"/>
<accession>A0A225VAU6</accession>
<dbReference type="Pfam" id="PF17917">
    <property type="entry name" value="RT_RNaseH"/>
    <property type="match status" value="1"/>
</dbReference>
<evidence type="ECO:0000256" key="7">
    <source>
        <dbReference type="ARBA" id="ARBA00022801"/>
    </source>
</evidence>
<dbReference type="GO" id="GO:0006508">
    <property type="term" value="P:proteolysis"/>
    <property type="evidence" value="ECO:0007669"/>
    <property type="project" value="UniProtKB-KW"/>
</dbReference>
<keyword evidence="4" id="KW-0540">Nuclease</keyword>
<dbReference type="InterPro" id="IPR051320">
    <property type="entry name" value="Viral_Replic_Matur_Polypro"/>
</dbReference>
<evidence type="ECO:0000313" key="12">
    <source>
        <dbReference type="Proteomes" id="UP000198211"/>
    </source>
</evidence>
<dbReference type="PANTHER" id="PTHR33064:SF37">
    <property type="entry name" value="RIBONUCLEASE H"/>
    <property type="match status" value="1"/>
</dbReference>
<evidence type="ECO:0008006" key="13">
    <source>
        <dbReference type="Google" id="ProtNLM"/>
    </source>
</evidence>
<dbReference type="InterPro" id="IPR000477">
    <property type="entry name" value="RT_dom"/>
</dbReference>
<feature type="domain" description="Reverse transcriptase" evidence="9">
    <location>
        <begin position="26"/>
        <end position="106"/>
    </location>
</feature>
<organism evidence="11 12">
    <name type="scientific">Phytophthora megakarya</name>
    <dbReference type="NCBI Taxonomy" id="4795"/>
    <lineage>
        <taxon>Eukaryota</taxon>
        <taxon>Sar</taxon>
        <taxon>Stramenopiles</taxon>
        <taxon>Oomycota</taxon>
        <taxon>Peronosporomycetes</taxon>
        <taxon>Peronosporales</taxon>
        <taxon>Peronosporaceae</taxon>
        <taxon>Phytophthora</taxon>
    </lineage>
</organism>
<dbReference type="AlphaFoldDB" id="A0A225VAU6"/>
<keyword evidence="5" id="KW-0064">Aspartyl protease</keyword>
<dbReference type="Gene3D" id="3.10.10.10">
    <property type="entry name" value="HIV Type 1 Reverse Transcriptase, subunit A, domain 1"/>
    <property type="match status" value="1"/>
</dbReference>
<dbReference type="GO" id="GO:0004519">
    <property type="term" value="F:endonuclease activity"/>
    <property type="evidence" value="ECO:0007669"/>
    <property type="project" value="UniProtKB-KW"/>
</dbReference>
<name>A0A225VAU6_9STRA</name>
<keyword evidence="6" id="KW-0255">Endonuclease</keyword>
<dbReference type="Proteomes" id="UP000198211">
    <property type="component" value="Unassembled WGS sequence"/>
</dbReference>
<evidence type="ECO:0000256" key="6">
    <source>
        <dbReference type="ARBA" id="ARBA00022759"/>
    </source>
</evidence>
<gene>
    <name evidence="11" type="ORF">PHMEG_00025968</name>
</gene>
<dbReference type="EMBL" id="NBNE01006153">
    <property type="protein sequence ID" value="OWZ02462.1"/>
    <property type="molecule type" value="Genomic_DNA"/>
</dbReference>
<evidence type="ECO:0000256" key="4">
    <source>
        <dbReference type="ARBA" id="ARBA00022722"/>
    </source>
</evidence>
<dbReference type="GO" id="GO:0003964">
    <property type="term" value="F:RNA-directed DNA polymerase activity"/>
    <property type="evidence" value="ECO:0007669"/>
    <property type="project" value="UniProtKB-KW"/>
</dbReference>
<evidence type="ECO:0000256" key="2">
    <source>
        <dbReference type="ARBA" id="ARBA00022679"/>
    </source>
</evidence>
<dbReference type="Gene3D" id="3.30.70.270">
    <property type="match status" value="1"/>
</dbReference>
<comment type="caution">
    <text evidence="11">The sequence shown here is derived from an EMBL/GenBank/DDBJ whole genome shotgun (WGS) entry which is preliminary data.</text>
</comment>
<dbReference type="Pfam" id="PF00078">
    <property type="entry name" value="RVT_1"/>
    <property type="match status" value="1"/>
</dbReference>
<keyword evidence="2" id="KW-0808">Transferase</keyword>
<sequence>MWNLIDYEDPMEHSSQEIYSILAEEVVITSTRVLMGGANSIAHVQVTVQAMFADIYNNGLLIWIDDVLEYADTAEGLIELLRKVLTIYVKRGLKLNPRKCSFFLREGKWFEISSIANFWTTALAVRLRSKLGENKVYTAGGDRKKSNVRGVQLANIGWGAEEGQCLEACRVALQNTLQLAHPDPKKRLCVFADASDLHWGCCYYSGTNGTPQPGLYEQHHEPLMMISGTFSGSAKQKEAYAIVETCKRADVLVQRADGFLLFTDHRNLRFIFAPTTVLASVSKYTTDKSHI</sequence>
<dbReference type="PANTHER" id="PTHR33064">
    <property type="entry name" value="POL PROTEIN"/>
    <property type="match status" value="1"/>
</dbReference>
<evidence type="ECO:0000259" key="9">
    <source>
        <dbReference type="Pfam" id="PF00078"/>
    </source>
</evidence>
<feature type="domain" description="Reverse transcriptase RNase H-like" evidence="10">
    <location>
        <begin position="183"/>
        <end position="276"/>
    </location>
</feature>